<name>A0A8H4APD7_GIGMA</name>
<comment type="caution">
    <text evidence="1">The sequence shown here is derived from an EMBL/GenBank/DDBJ whole genome shotgun (WGS) entry which is preliminary data.</text>
</comment>
<evidence type="ECO:0000313" key="2">
    <source>
        <dbReference type="Proteomes" id="UP000439903"/>
    </source>
</evidence>
<organism evidence="1 2">
    <name type="scientific">Gigaspora margarita</name>
    <dbReference type="NCBI Taxonomy" id="4874"/>
    <lineage>
        <taxon>Eukaryota</taxon>
        <taxon>Fungi</taxon>
        <taxon>Fungi incertae sedis</taxon>
        <taxon>Mucoromycota</taxon>
        <taxon>Glomeromycotina</taxon>
        <taxon>Glomeromycetes</taxon>
        <taxon>Diversisporales</taxon>
        <taxon>Gigasporaceae</taxon>
        <taxon>Gigaspora</taxon>
    </lineage>
</organism>
<dbReference type="EMBL" id="WTPW01000354">
    <property type="protein sequence ID" value="KAF0520327.1"/>
    <property type="molecule type" value="Genomic_DNA"/>
</dbReference>
<proteinExistence type="predicted"/>
<reference evidence="1 2" key="1">
    <citation type="journal article" date="2019" name="Environ. Microbiol.">
        <title>At the nexus of three kingdoms: the genome of the mycorrhizal fungus Gigaspora margarita provides insights into plant, endobacterial and fungal interactions.</title>
        <authorList>
            <person name="Venice F."/>
            <person name="Ghignone S."/>
            <person name="Salvioli di Fossalunga A."/>
            <person name="Amselem J."/>
            <person name="Novero M."/>
            <person name="Xianan X."/>
            <person name="Sedzielewska Toro K."/>
            <person name="Morin E."/>
            <person name="Lipzen A."/>
            <person name="Grigoriev I.V."/>
            <person name="Henrissat B."/>
            <person name="Martin F.M."/>
            <person name="Bonfante P."/>
        </authorList>
    </citation>
    <scope>NUCLEOTIDE SEQUENCE [LARGE SCALE GENOMIC DNA]</scope>
    <source>
        <strain evidence="1 2">BEG34</strain>
    </source>
</reference>
<keyword evidence="2" id="KW-1185">Reference proteome</keyword>
<gene>
    <name evidence="1" type="ORF">F8M41_016380</name>
</gene>
<dbReference type="Proteomes" id="UP000439903">
    <property type="component" value="Unassembled WGS sequence"/>
</dbReference>
<evidence type="ECO:0000313" key="1">
    <source>
        <dbReference type="EMBL" id="KAF0520327.1"/>
    </source>
</evidence>
<sequence>MATSKKQRNKGSKKIGCPFLVNASKSKNSNSKTAIKLTLVNLSHNHQLVPENANFATKYRKLNIEIKDLIESYTLCDLDVPSQIQLLRGLFPEVTVVDYDVKNYVYKFCRNHKMQGGDAAKLSSILK</sequence>
<accession>A0A8H4APD7</accession>
<protein>
    <submittedName>
        <fullName evidence="1">Protein far1-related sequence 5-like</fullName>
    </submittedName>
</protein>
<dbReference type="OrthoDB" id="2373941at2759"/>
<dbReference type="AlphaFoldDB" id="A0A8H4APD7"/>